<evidence type="ECO:0000256" key="3">
    <source>
        <dbReference type="ARBA" id="ARBA00023136"/>
    </source>
</evidence>
<organism evidence="5 6">
    <name type="scientific">Corchorus olitorius</name>
    <dbReference type="NCBI Taxonomy" id="93759"/>
    <lineage>
        <taxon>Eukaryota</taxon>
        <taxon>Viridiplantae</taxon>
        <taxon>Streptophyta</taxon>
        <taxon>Embryophyta</taxon>
        <taxon>Tracheophyta</taxon>
        <taxon>Spermatophyta</taxon>
        <taxon>Magnoliopsida</taxon>
        <taxon>eudicotyledons</taxon>
        <taxon>Gunneridae</taxon>
        <taxon>Pentapetalae</taxon>
        <taxon>rosids</taxon>
        <taxon>malvids</taxon>
        <taxon>Malvales</taxon>
        <taxon>Malvaceae</taxon>
        <taxon>Grewioideae</taxon>
        <taxon>Apeibeae</taxon>
        <taxon>Corchorus</taxon>
    </lineage>
</organism>
<comment type="subcellular location">
    <subcellularLocation>
        <location evidence="1">Membrane</location>
        <topology evidence="1">Peripheral membrane protein</topology>
    </subcellularLocation>
</comment>
<dbReference type="GO" id="GO:0016020">
    <property type="term" value="C:membrane"/>
    <property type="evidence" value="ECO:0007669"/>
    <property type="project" value="UniProtKB-SubCell"/>
</dbReference>
<dbReference type="InterPro" id="IPR044836">
    <property type="entry name" value="TOL_plant"/>
</dbReference>
<dbReference type="GO" id="GO:0043328">
    <property type="term" value="P:protein transport to vacuole involved in ubiquitin-dependent protein catabolic process via the multivesicular body sorting pathway"/>
    <property type="evidence" value="ECO:0007669"/>
    <property type="project" value="InterPro"/>
</dbReference>
<dbReference type="PROSITE" id="PS50179">
    <property type="entry name" value="VHS"/>
    <property type="match status" value="1"/>
</dbReference>
<dbReference type="STRING" id="93759.A0A1R3JA74"/>
<gene>
    <name evidence="5" type="ORF">COLO4_18150</name>
</gene>
<dbReference type="GO" id="GO:0043130">
    <property type="term" value="F:ubiquitin binding"/>
    <property type="evidence" value="ECO:0007669"/>
    <property type="project" value="InterPro"/>
</dbReference>
<evidence type="ECO:0000256" key="1">
    <source>
        <dbReference type="ARBA" id="ARBA00004170"/>
    </source>
</evidence>
<evidence type="ECO:0000313" key="6">
    <source>
        <dbReference type="Proteomes" id="UP000187203"/>
    </source>
</evidence>
<dbReference type="InterPro" id="IPR038425">
    <property type="entry name" value="GAT_sf"/>
</dbReference>
<dbReference type="SUPFAM" id="SSF89009">
    <property type="entry name" value="GAT-like domain"/>
    <property type="match status" value="1"/>
</dbReference>
<keyword evidence="6" id="KW-1185">Reference proteome</keyword>
<accession>A0A1R3JA74</accession>
<dbReference type="InterPro" id="IPR002014">
    <property type="entry name" value="VHS_dom"/>
</dbReference>
<protein>
    <submittedName>
        <fullName evidence="5">ENTH/VHS/GAT family protein</fullName>
    </submittedName>
</protein>
<proteinExistence type="inferred from homology"/>
<keyword evidence="3" id="KW-0472">Membrane</keyword>
<dbReference type="Gene3D" id="1.25.40.90">
    <property type="match status" value="1"/>
</dbReference>
<dbReference type="AlphaFoldDB" id="A0A1R3JA74"/>
<dbReference type="Proteomes" id="UP000187203">
    <property type="component" value="Unassembled WGS sequence"/>
</dbReference>
<dbReference type="PANTHER" id="PTHR45898:SF4">
    <property type="entry name" value="TARGET OF MYB PROTEIN 1"/>
    <property type="match status" value="1"/>
</dbReference>
<evidence type="ECO:0000256" key="2">
    <source>
        <dbReference type="ARBA" id="ARBA00007708"/>
    </source>
</evidence>
<dbReference type="EMBL" id="AWUE01016430">
    <property type="protein sequence ID" value="OMO91729.1"/>
    <property type="molecule type" value="Genomic_DNA"/>
</dbReference>
<name>A0A1R3JA74_9ROSI</name>
<evidence type="ECO:0000313" key="5">
    <source>
        <dbReference type="EMBL" id="OMO91729.1"/>
    </source>
</evidence>
<evidence type="ECO:0000259" key="4">
    <source>
        <dbReference type="PROSITE" id="PS50179"/>
    </source>
</evidence>
<comment type="caution">
    <text evidence="5">The sequence shown here is derived from an EMBL/GenBank/DDBJ whole genome shotgun (WGS) entry which is preliminary data.</text>
</comment>
<dbReference type="Gene3D" id="1.20.58.160">
    <property type="match status" value="1"/>
</dbReference>
<dbReference type="SUPFAM" id="SSF48464">
    <property type="entry name" value="ENTH/VHS domain"/>
    <property type="match status" value="1"/>
</dbReference>
<reference evidence="6" key="1">
    <citation type="submission" date="2013-09" db="EMBL/GenBank/DDBJ databases">
        <title>Corchorus olitorius genome sequencing.</title>
        <authorList>
            <person name="Alam M."/>
            <person name="Haque M.S."/>
            <person name="Islam M.S."/>
            <person name="Emdad E.M."/>
            <person name="Islam M.M."/>
            <person name="Ahmed B."/>
            <person name="Halim A."/>
            <person name="Hossen Q.M.M."/>
            <person name="Hossain M.Z."/>
            <person name="Ahmed R."/>
            <person name="Khan M.M."/>
            <person name="Islam R."/>
            <person name="Rashid M.M."/>
            <person name="Khan S.A."/>
            <person name="Rahman M.S."/>
            <person name="Alam M."/>
            <person name="Yahiya A.S."/>
            <person name="Khan M.S."/>
            <person name="Azam M.S."/>
            <person name="Haque T."/>
            <person name="Lashkar M.Z.H."/>
            <person name="Akhand A.I."/>
            <person name="Morshed G."/>
            <person name="Roy S."/>
            <person name="Uddin K.S."/>
            <person name="Rabeya T."/>
            <person name="Hossain A.S."/>
            <person name="Chowdhury A."/>
            <person name="Snigdha A.R."/>
            <person name="Mortoza M.S."/>
            <person name="Matin S.A."/>
            <person name="Hoque S.M.E."/>
            <person name="Islam M.K."/>
            <person name="Roy D.K."/>
            <person name="Haider R."/>
            <person name="Moosa M.M."/>
            <person name="Elias S.M."/>
            <person name="Hasan A.M."/>
            <person name="Jahan S."/>
            <person name="Shafiuddin M."/>
            <person name="Mahmood N."/>
            <person name="Shommy N.S."/>
        </authorList>
    </citation>
    <scope>NUCLEOTIDE SEQUENCE [LARGE SCALE GENOMIC DNA]</scope>
    <source>
        <strain evidence="6">cv. O-4</strain>
    </source>
</reference>
<comment type="similarity">
    <text evidence="2">Belongs to the TOM1 family.</text>
</comment>
<feature type="domain" description="VHS" evidence="4">
    <location>
        <begin position="1"/>
        <end position="64"/>
    </location>
</feature>
<sequence length="379" mass="42517">MCMLLRDVLLEMVKIVKKKPDYHVREKILTPIDTWQEAFGGPTARYPQYYVAYQELLHAGAVFPQRFERSAPNVLGIMDVLAEMLNALDLGNKEGLQQEVIVDLVEQCRTYKQRVVLHLHDAIFKYQAKQKLEGGCEFCAKYLHQQKFTGMIEGLIRSPSSGDDNNDQVDDWSFEEDIKRDSFVSPLIPSQISIFRFTLIEHSLSSFEAFDKAKMRIICRRSSMEIVCELVNQLVCDGRSHAGILGQPHLLITWVAGGGMGVRGVLLARVLSLAGKGDSGGRHAVVIHWSQVFRGSPRHLLKHLVSSKVAVVVGMLTFVYSQFVTGDPFRHPNSCLLVTIVAGVGMGGKEVYLFFGRSELGWGLVLIRADRTWGDTLTH</sequence>
<dbReference type="InterPro" id="IPR008942">
    <property type="entry name" value="ENTH_VHS"/>
</dbReference>
<dbReference type="GO" id="GO:0035091">
    <property type="term" value="F:phosphatidylinositol binding"/>
    <property type="evidence" value="ECO:0007669"/>
    <property type="project" value="InterPro"/>
</dbReference>
<dbReference type="PANTHER" id="PTHR45898">
    <property type="entry name" value="TOM1-LIKE PROTEIN"/>
    <property type="match status" value="1"/>
</dbReference>
<dbReference type="OrthoDB" id="2018246at2759"/>